<dbReference type="GO" id="GO:0005814">
    <property type="term" value="C:centriole"/>
    <property type="evidence" value="ECO:0000318"/>
    <property type="project" value="GO_Central"/>
</dbReference>
<sequence>MSKFSFRRSDKMAFKHIAHGLIPAATIGPRPAVPRTPPPRSPYPSPERPRSALAAAILASTLTGRTVAIPPLRQRSYSESDCSYSENRSTVDPYATTAELTGNRWNESMDGRPRLPSPTHTDEDYEEEEENAENEVHSDSDEGHVYHSIEMEDKGPIQDAVYAVPLKKKAPPTSERSSTTDCSAVGVLSAGFLSEPQPTEENITVQERAVQKVTMPKMEQAHRTTPSPDLTDDLSVETPRTGPNSPKKQTLLKKNLMKDNRSELVEEAYREALELHKERLREVKAQTQALAAEKQALARQCQEQGEGLQAAQLALEQLKQQNRKLRAAREKSPRQEVAELLSLRQQAQELVDENDGLKVTVHRLNVELSRYQAKFRPLSKAECPKINALPMKGPPPPWLLDMKYLSPLLLAYEDRLSEKDELLRVCEEELKTFSTRVGEVVRENEELHQQLERSGPVGRHEWHQLQDQAKLVLEENQVLMEQLDIQQAKAKETHNLHINEVSRLTKELMLLESEKQRLQEELSKSDKQLQALQAQHREARSNLDTAVSWEEHSIAINKLKKQLQQEEEKKKAEIEELMGPIASLQAEKKTLLLENKSLSAEKKTLEAELEISQKSNRKAQKKIRLLKQQVEEAMDRELAANQYLASIISLAERTTQERDQLMHMASTLEQDKNGVLNRIIEGTVRLGKMQEKVRVYKKKAAARLGVMGHRLQEQEDDFAGKADSYQREIRHLQRLLRDRQEVLDQALQQKRDVESELELVWESACRENRRMKEALLGCWSRRTPASTGPGLQALGFRSPRGPRTAPEPQPGNTSSPPLTATQGGGKSGLQQSPMFESDSDPQQGPSSDESEQNGLDFYS</sequence>
<feature type="coiled-coil region" evidence="1">
    <location>
        <begin position="722"/>
        <end position="756"/>
    </location>
</feature>
<dbReference type="GeneTree" id="ENSGT00390000018876"/>
<dbReference type="STRING" id="7918.ENSLOCP00000002014"/>
<dbReference type="InParanoid" id="W5M0V7"/>
<dbReference type="GO" id="GO:0007005">
    <property type="term" value="P:mitochondrion organization"/>
    <property type="evidence" value="ECO:0000318"/>
    <property type="project" value="GO_Central"/>
</dbReference>
<feature type="coiled-coil region" evidence="1">
    <location>
        <begin position="266"/>
        <end position="360"/>
    </location>
</feature>
<feature type="compositionally biased region" description="Pro residues" evidence="2">
    <location>
        <begin position="31"/>
        <end position="46"/>
    </location>
</feature>
<dbReference type="PANTHER" id="PTHR36170:SF1">
    <property type="entry name" value="CENTROSOMAL PROTEIN OF 89 KDA"/>
    <property type="match status" value="1"/>
</dbReference>
<protein>
    <submittedName>
        <fullName evidence="3">Centrosomal protein 89</fullName>
    </submittedName>
</protein>
<evidence type="ECO:0000256" key="2">
    <source>
        <dbReference type="SAM" id="MobiDB-lite"/>
    </source>
</evidence>
<reference evidence="3" key="3">
    <citation type="submission" date="2025-09" db="UniProtKB">
        <authorList>
            <consortium name="Ensembl"/>
        </authorList>
    </citation>
    <scope>IDENTIFICATION</scope>
</reference>
<dbReference type="KEGG" id="loc:102690508"/>
<dbReference type="OMA" id="ENQQMRE"/>
<feature type="compositionally biased region" description="Polar residues" evidence="2">
    <location>
        <begin position="810"/>
        <end position="821"/>
    </location>
</feature>
<dbReference type="PANTHER" id="PTHR36170">
    <property type="entry name" value="CENTROSOMAL PROTEIN OF 89 KDA"/>
    <property type="match status" value="1"/>
</dbReference>
<feature type="compositionally biased region" description="Acidic residues" evidence="2">
    <location>
        <begin position="123"/>
        <end position="133"/>
    </location>
</feature>
<organism evidence="3 4">
    <name type="scientific">Lepisosteus oculatus</name>
    <name type="common">Spotted gar</name>
    <dbReference type="NCBI Taxonomy" id="7918"/>
    <lineage>
        <taxon>Eukaryota</taxon>
        <taxon>Metazoa</taxon>
        <taxon>Chordata</taxon>
        <taxon>Craniata</taxon>
        <taxon>Vertebrata</taxon>
        <taxon>Euteleostomi</taxon>
        <taxon>Actinopterygii</taxon>
        <taxon>Neopterygii</taxon>
        <taxon>Holostei</taxon>
        <taxon>Semionotiformes</taxon>
        <taxon>Lepisosteidae</taxon>
        <taxon>Lepisosteus</taxon>
    </lineage>
</organism>
<dbReference type="InterPro" id="IPR033545">
    <property type="entry name" value="CEP89"/>
</dbReference>
<dbReference type="Proteomes" id="UP000018468">
    <property type="component" value="Linkage group LG23"/>
</dbReference>
<dbReference type="GeneID" id="102690508"/>
<dbReference type="OrthoDB" id="6622877at2759"/>
<feature type="compositionally biased region" description="Polar residues" evidence="2">
    <location>
        <begin position="80"/>
        <end position="90"/>
    </location>
</feature>
<dbReference type="eggNOG" id="ENOG502QWK8">
    <property type="taxonomic scope" value="Eukaryota"/>
</dbReference>
<keyword evidence="4" id="KW-1185">Reference proteome</keyword>
<feature type="region of interest" description="Disordered" evidence="2">
    <location>
        <begin position="80"/>
        <end position="141"/>
    </location>
</feature>
<feature type="coiled-coil region" evidence="1">
    <location>
        <begin position="501"/>
        <end position="671"/>
    </location>
</feature>
<evidence type="ECO:0000256" key="1">
    <source>
        <dbReference type="SAM" id="Coils"/>
    </source>
</evidence>
<reference evidence="3" key="2">
    <citation type="submission" date="2025-08" db="UniProtKB">
        <authorList>
            <consortium name="Ensembl"/>
        </authorList>
    </citation>
    <scope>IDENTIFICATION</scope>
</reference>
<reference evidence="4" key="1">
    <citation type="submission" date="2011-12" db="EMBL/GenBank/DDBJ databases">
        <title>The Draft Genome of Lepisosteus oculatus.</title>
        <authorList>
            <consortium name="The Broad Institute Genome Assembly &amp; Analysis Group"/>
            <consortium name="Computational R&amp;D Group"/>
            <consortium name="and Sequencing Platform"/>
            <person name="Di Palma F."/>
            <person name="Alfoldi J."/>
            <person name="Johnson J."/>
            <person name="Berlin A."/>
            <person name="Gnerre S."/>
            <person name="Jaffe D."/>
            <person name="MacCallum I."/>
            <person name="Young S."/>
            <person name="Walker B.J."/>
            <person name="Lander E.S."/>
            <person name="Lindblad-Toh K."/>
        </authorList>
    </citation>
    <scope>NUCLEOTIDE SEQUENCE [LARGE SCALE GENOMIC DNA]</scope>
</reference>
<dbReference type="AlphaFoldDB" id="W5M0V7"/>
<dbReference type="GO" id="GO:0007268">
    <property type="term" value="P:chemical synaptic transmission"/>
    <property type="evidence" value="ECO:0007669"/>
    <property type="project" value="InterPro"/>
</dbReference>
<dbReference type="GO" id="GO:0097539">
    <property type="term" value="C:ciliary transition fiber"/>
    <property type="evidence" value="ECO:0000318"/>
    <property type="project" value="GO_Central"/>
</dbReference>
<dbReference type="GO" id="GO:0060271">
    <property type="term" value="P:cilium assembly"/>
    <property type="evidence" value="ECO:0000318"/>
    <property type="project" value="GO_Central"/>
</dbReference>
<feature type="region of interest" description="Disordered" evidence="2">
    <location>
        <begin position="781"/>
        <end position="859"/>
    </location>
</feature>
<dbReference type="CTD" id="84902"/>
<dbReference type="EMBL" id="AHAT01010656">
    <property type="status" value="NOT_ANNOTATED_CDS"/>
    <property type="molecule type" value="Genomic_DNA"/>
</dbReference>
<accession>W5M0V7</accession>
<feature type="region of interest" description="Disordered" evidence="2">
    <location>
        <begin position="25"/>
        <end position="51"/>
    </location>
</feature>
<dbReference type="FunCoup" id="W5M0V7">
    <property type="interactions" value="1356"/>
</dbReference>
<feature type="region of interest" description="Disordered" evidence="2">
    <location>
        <begin position="214"/>
        <end position="248"/>
    </location>
</feature>
<proteinExistence type="predicted"/>
<name>W5M0V7_LEPOC</name>
<keyword evidence="1" id="KW-0175">Coiled coil</keyword>
<dbReference type="EMBL" id="AHAT01010655">
    <property type="status" value="NOT_ANNOTATED_CDS"/>
    <property type="molecule type" value="Genomic_DNA"/>
</dbReference>
<dbReference type="EMBL" id="AHAT01010657">
    <property type="status" value="NOT_ANNOTATED_CDS"/>
    <property type="molecule type" value="Genomic_DNA"/>
</dbReference>
<evidence type="ECO:0000313" key="3">
    <source>
        <dbReference type="Ensembl" id="ENSLOCP00000002014.1"/>
    </source>
</evidence>
<dbReference type="GO" id="GO:0045202">
    <property type="term" value="C:synapse"/>
    <property type="evidence" value="ECO:0007669"/>
    <property type="project" value="GOC"/>
</dbReference>
<dbReference type="Ensembl" id="ENSLOCT00000002019.1">
    <property type="protein sequence ID" value="ENSLOCP00000002014.1"/>
    <property type="gene ID" value="ENSLOCG00000001728.1"/>
</dbReference>
<dbReference type="Bgee" id="ENSLOCG00000001728">
    <property type="expression patterns" value="Expressed in heart and 8 other cell types or tissues"/>
</dbReference>
<evidence type="ECO:0000313" key="4">
    <source>
        <dbReference type="Proteomes" id="UP000018468"/>
    </source>
</evidence>